<evidence type="ECO:0000313" key="2">
    <source>
        <dbReference type="EMBL" id="KAF4648290.1"/>
    </source>
</evidence>
<protein>
    <submittedName>
        <fullName evidence="2">Uncharacterized protein</fullName>
    </submittedName>
</protein>
<dbReference type="Proteomes" id="UP000572268">
    <property type="component" value="Unassembled WGS sequence"/>
</dbReference>
<name>A0A7J6KMR1_PEROL</name>
<dbReference type="EMBL" id="JABANN010002066">
    <property type="protein sequence ID" value="KAF4648290.1"/>
    <property type="molecule type" value="Genomic_DNA"/>
</dbReference>
<feature type="non-terminal residue" evidence="2">
    <location>
        <position position="308"/>
    </location>
</feature>
<organism evidence="2 3">
    <name type="scientific">Perkinsus olseni</name>
    <name type="common">Perkinsus atlanticus</name>
    <dbReference type="NCBI Taxonomy" id="32597"/>
    <lineage>
        <taxon>Eukaryota</taxon>
        <taxon>Sar</taxon>
        <taxon>Alveolata</taxon>
        <taxon>Perkinsozoa</taxon>
        <taxon>Perkinsea</taxon>
        <taxon>Perkinsida</taxon>
        <taxon>Perkinsidae</taxon>
        <taxon>Perkinsus</taxon>
    </lineage>
</organism>
<feature type="non-terminal residue" evidence="2">
    <location>
        <position position="1"/>
    </location>
</feature>
<gene>
    <name evidence="2" type="ORF">FOL46_003111</name>
</gene>
<evidence type="ECO:0000256" key="1">
    <source>
        <dbReference type="SAM" id="MobiDB-lite"/>
    </source>
</evidence>
<feature type="region of interest" description="Disordered" evidence="1">
    <location>
        <begin position="255"/>
        <end position="275"/>
    </location>
</feature>
<proteinExistence type="predicted"/>
<dbReference type="AlphaFoldDB" id="A0A7J6KMR1"/>
<accession>A0A7J6KMR1</accession>
<evidence type="ECO:0000313" key="3">
    <source>
        <dbReference type="Proteomes" id="UP000572268"/>
    </source>
</evidence>
<reference evidence="2 3" key="1">
    <citation type="submission" date="2020-04" db="EMBL/GenBank/DDBJ databases">
        <title>Perkinsus olseni comparative genomics.</title>
        <authorList>
            <person name="Bogema D.R."/>
        </authorList>
    </citation>
    <scope>NUCLEOTIDE SEQUENCE [LARGE SCALE GENOMIC DNA]</scope>
    <source>
        <strain evidence="2">ATCC PRA-31</strain>
    </source>
</reference>
<comment type="caution">
    <text evidence="2">The sequence shown here is derived from an EMBL/GenBank/DDBJ whole genome shotgun (WGS) entry which is preliminary data.</text>
</comment>
<sequence>AIRKAGDFYGFVFPPEKCKDSEELDGEEFKHLGMLWTIKDLLSQSVWTKRELFAAAGHASVGNDILLQHPELRALGDLLRRLAGSKQSSWDSPLAICGSATDNSTASDMDGNLPSWELAASSTTWKGAQLVYHINRLELVSLSRLVLWIVDTLGSSPPAPLRTIVFNCDSSVVLNWVRRGRTSTKTTERLSVKRILNNVNELLCALSDGGIVIRYKKIEGGLNQRADGLSRLVQEYQYDDIFSSNKVVDDVDVVTRGGRSSVPPPSGNSDVPSIPPEVRQRFIDAQSSSPSLKVIIRALQSGDVDQQK</sequence>